<dbReference type="SUPFAM" id="SSF52047">
    <property type="entry name" value="RNI-like"/>
    <property type="match status" value="1"/>
</dbReference>
<name>A0AAE1RLT9_9SOLA</name>
<dbReference type="EMBL" id="JAVYJV010000015">
    <property type="protein sequence ID" value="KAK4353367.1"/>
    <property type="molecule type" value="Genomic_DNA"/>
</dbReference>
<dbReference type="InterPro" id="IPR036047">
    <property type="entry name" value="F-box-like_dom_sf"/>
</dbReference>
<comment type="caution">
    <text evidence="2">The sequence shown here is derived from an EMBL/GenBank/DDBJ whole genome shotgun (WGS) entry which is preliminary data.</text>
</comment>
<dbReference type="Proteomes" id="UP001291623">
    <property type="component" value="Unassembled WGS sequence"/>
</dbReference>
<dbReference type="InterPro" id="IPR032675">
    <property type="entry name" value="LRR_dom_sf"/>
</dbReference>
<dbReference type="PANTHER" id="PTHR31639:SF70">
    <property type="entry name" value="FBD DOMAIN-CONTAINING PROTEIN"/>
    <property type="match status" value="1"/>
</dbReference>
<proteinExistence type="predicted"/>
<protein>
    <recommendedName>
        <fullName evidence="1">F-box domain-containing protein</fullName>
    </recommendedName>
</protein>
<dbReference type="InterPro" id="IPR001810">
    <property type="entry name" value="F-box_dom"/>
</dbReference>
<sequence>MSMADSCKRLAVGGDKLEKLTGLPINVIHQIQEHMPMAEAARMSVLSRTWRHIWVSNSKLVFDTKLCRKRNTKDIISTILLQHHGAIETFLLDISIIPSSERSFVEEWMLLLSRNGLMDLSLQNLKNVDAPYELPSYMYDVQLECLYLSNCIFRPPCSFRGFHKLKTLSLRRVAFDLDIATSSLWMPNLESLHLIECSGLRFLNIYAPELLHLLFHGCGTDTLKLGPFIDCQKLRVAGILSQEDVSQNRQDKAIKLTNLLSSWHNFFPSGTKAERLPTSLNRLRFLSFHNYNFDGEDKIFLLLCILRSSPNLKEHGFLLVRRTKGDTKVDVNFLQTAGYKD</sequence>
<keyword evidence="3" id="KW-1185">Reference proteome</keyword>
<reference evidence="2" key="1">
    <citation type="submission" date="2023-12" db="EMBL/GenBank/DDBJ databases">
        <title>Genome assembly of Anisodus tanguticus.</title>
        <authorList>
            <person name="Wang Y.-J."/>
        </authorList>
    </citation>
    <scope>NUCLEOTIDE SEQUENCE</scope>
    <source>
        <strain evidence="2">KB-2021</strain>
        <tissue evidence="2">Leaf</tissue>
    </source>
</reference>
<evidence type="ECO:0000313" key="2">
    <source>
        <dbReference type="EMBL" id="KAK4353367.1"/>
    </source>
</evidence>
<dbReference type="AlphaFoldDB" id="A0AAE1RLT9"/>
<dbReference type="Gene3D" id="3.80.10.10">
    <property type="entry name" value="Ribonuclease Inhibitor"/>
    <property type="match status" value="1"/>
</dbReference>
<organism evidence="2 3">
    <name type="scientific">Anisodus tanguticus</name>
    <dbReference type="NCBI Taxonomy" id="243964"/>
    <lineage>
        <taxon>Eukaryota</taxon>
        <taxon>Viridiplantae</taxon>
        <taxon>Streptophyta</taxon>
        <taxon>Embryophyta</taxon>
        <taxon>Tracheophyta</taxon>
        <taxon>Spermatophyta</taxon>
        <taxon>Magnoliopsida</taxon>
        <taxon>eudicotyledons</taxon>
        <taxon>Gunneridae</taxon>
        <taxon>Pentapetalae</taxon>
        <taxon>asterids</taxon>
        <taxon>lamiids</taxon>
        <taxon>Solanales</taxon>
        <taxon>Solanaceae</taxon>
        <taxon>Solanoideae</taxon>
        <taxon>Hyoscyameae</taxon>
        <taxon>Anisodus</taxon>
    </lineage>
</organism>
<dbReference type="PANTHER" id="PTHR31639">
    <property type="entry name" value="F-BOX PROTEIN-LIKE"/>
    <property type="match status" value="1"/>
</dbReference>
<accession>A0AAE1RLT9</accession>
<dbReference type="SUPFAM" id="SSF81383">
    <property type="entry name" value="F-box domain"/>
    <property type="match status" value="1"/>
</dbReference>
<evidence type="ECO:0000259" key="1">
    <source>
        <dbReference type="Pfam" id="PF00646"/>
    </source>
</evidence>
<gene>
    <name evidence="2" type="ORF">RND71_028885</name>
</gene>
<feature type="domain" description="F-box" evidence="1">
    <location>
        <begin position="21"/>
        <end position="59"/>
    </location>
</feature>
<dbReference type="Pfam" id="PF00646">
    <property type="entry name" value="F-box"/>
    <property type="match status" value="1"/>
</dbReference>
<evidence type="ECO:0000313" key="3">
    <source>
        <dbReference type="Proteomes" id="UP001291623"/>
    </source>
</evidence>